<dbReference type="GO" id="GO:0006396">
    <property type="term" value="P:RNA processing"/>
    <property type="evidence" value="ECO:0007669"/>
    <property type="project" value="InterPro"/>
</dbReference>
<evidence type="ECO:0000313" key="4">
    <source>
        <dbReference type="EMBL" id="BAR87232.1"/>
    </source>
</evidence>
<keyword evidence="4" id="KW-0614">Plasmid</keyword>
<organism evidence="4 5">
    <name type="scientific">Bacillus thuringiensis subsp. tolworthi</name>
    <dbReference type="NCBI Taxonomy" id="1442"/>
    <lineage>
        <taxon>Bacteria</taxon>
        <taxon>Bacillati</taxon>
        <taxon>Bacillota</taxon>
        <taxon>Bacilli</taxon>
        <taxon>Bacillales</taxon>
        <taxon>Bacillaceae</taxon>
        <taxon>Bacillus</taxon>
        <taxon>Bacillus cereus group</taxon>
    </lineage>
</organism>
<comment type="similarity">
    <text evidence="2">Belongs to the tRNA nucleotidyltransferase/poly(A) polymerase family.</text>
</comment>
<name>A0A9W4A8A1_BACTO</name>
<dbReference type="InterPro" id="IPR002646">
    <property type="entry name" value="PolA_pol_head_dom"/>
</dbReference>
<dbReference type="AlphaFoldDB" id="A0A9W4A8A1"/>
<dbReference type="GO" id="GO:0016779">
    <property type="term" value="F:nucleotidyltransferase activity"/>
    <property type="evidence" value="ECO:0007669"/>
    <property type="project" value="InterPro"/>
</dbReference>
<keyword evidence="2" id="KW-0694">RNA-binding</keyword>
<evidence type="ECO:0000256" key="1">
    <source>
        <dbReference type="ARBA" id="ARBA00022679"/>
    </source>
</evidence>
<evidence type="ECO:0000259" key="3">
    <source>
        <dbReference type="Pfam" id="PF01743"/>
    </source>
</evidence>
<feature type="domain" description="Poly A polymerase head" evidence="3">
    <location>
        <begin position="40"/>
        <end position="100"/>
    </location>
</feature>
<proteinExistence type="inferred from homology"/>
<evidence type="ECO:0000313" key="5">
    <source>
        <dbReference type="Proteomes" id="UP000055316"/>
    </source>
</evidence>
<protein>
    <recommendedName>
        <fullName evidence="3">Poly A polymerase head domain-containing protein</fullName>
    </recommendedName>
</protein>
<dbReference type="GO" id="GO:0003723">
    <property type="term" value="F:RNA binding"/>
    <property type="evidence" value="ECO:0007669"/>
    <property type="project" value="UniProtKB-KW"/>
</dbReference>
<gene>
    <name evidence="4" type="ORF">KNN_06498</name>
</gene>
<dbReference type="Pfam" id="PF01743">
    <property type="entry name" value="PolyA_pol"/>
    <property type="match status" value="1"/>
</dbReference>
<sequence>MTIATSLINKAAIDGIKRLQQDNPSISTLFKNLNEYGELILIGGAVRDFTYQKSPRDFDIIVNSNLTNFDEAFEGYNYRKNRFDGYKIFINDIELDIWSIQNNWAFKEKILKARVDNITKGTFYNFDAISINLNTSDVYAENFIESIKEKVLDITLEDDYIPLNPSPEVNIMRALVIKKYWGLNFSKKVNNYIHNWLTEVDSPYDLLIKTEIKHYGNRKLTLEDYKMIL</sequence>
<evidence type="ECO:0000256" key="2">
    <source>
        <dbReference type="RuleBase" id="RU003953"/>
    </source>
</evidence>
<keyword evidence="1 2" id="KW-0808">Transferase</keyword>
<dbReference type="Proteomes" id="UP000055316">
    <property type="component" value="Plasmid pKK1"/>
</dbReference>
<dbReference type="Gene3D" id="3.30.460.10">
    <property type="entry name" value="Beta Polymerase, domain 2"/>
    <property type="match status" value="1"/>
</dbReference>
<accession>A0A9W4A8A1</accession>
<dbReference type="RefSeq" id="WP_060852647.1">
    <property type="nucleotide sequence ID" value="NZ_AP014865.1"/>
</dbReference>
<dbReference type="SUPFAM" id="SSF81301">
    <property type="entry name" value="Nucleotidyltransferase"/>
    <property type="match status" value="1"/>
</dbReference>
<dbReference type="InterPro" id="IPR043519">
    <property type="entry name" value="NT_sf"/>
</dbReference>
<dbReference type="EMBL" id="AP014865">
    <property type="protein sequence ID" value="BAR87232.1"/>
    <property type="molecule type" value="Genomic_DNA"/>
</dbReference>
<geneLocation type="plasmid" evidence="5">
    <name>pKK1 DNA</name>
</geneLocation>
<reference evidence="4 5" key="1">
    <citation type="submission" date="2015-05" db="EMBL/GenBank/DDBJ databases">
        <title>Whole genome sequence of Bacillus thuringiensis serovar tolworthi Pasteur Institute Standard strain.</title>
        <authorList>
            <person name="Kanda K."/>
            <person name="Nakashima K."/>
            <person name="Nagano Y."/>
        </authorList>
    </citation>
    <scope>NUCLEOTIDE SEQUENCE [LARGE SCALE GENOMIC DNA]</scope>
    <source>
        <strain evidence="4 5">Pasteur Institute Standard strain</strain>
        <plasmid evidence="5">pKK1 DNA</plasmid>
    </source>
</reference>